<dbReference type="GO" id="GO:0005737">
    <property type="term" value="C:cytoplasm"/>
    <property type="evidence" value="ECO:0007669"/>
    <property type="project" value="UniProtKB-ARBA"/>
</dbReference>
<comment type="catalytic activity">
    <reaction evidence="6">
        <text>D-glyceraldehyde + pyruvate = 2-dehydro-3-deoxy-L-galactonate</text>
        <dbReference type="Rhea" id="RHEA:80055"/>
        <dbReference type="ChEBI" id="CHEBI:15361"/>
        <dbReference type="ChEBI" id="CHEBI:17378"/>
        <dbReference type="ChEBI" id="CHEBI:75545"/>
    </reaction>
</comment>
<dbReference type="InterPro" id="IPR005000">
    <property type="entry name" value="Aldolase/citrate-lyase_domain"/>
</dbReference>
<dbReference type="PANTHER" id="PTHR30502">
    <property type="entry name" value="2-KETO-3-DEOXY-L-RHAMNONATE ALDOLASE"/>
    <property type="match status" value="1"/>
</dbReference>
<comment type="similarity">
    <text evidence="2">Belongs to the HpcH/HpaI aldolase family.</text>
</comment>
<dbReference type="FunFam" id="3.20.20.60:FF:000004">
    <property type="entry name" value="5-keto-4-deoxy-D-glucarate aldolase"/>
    <property type="match status" value="1"/>
</dbReference>
<protein>
    <submittedName>
        <fullName evidence="8">4-hydroxy-2-oxo-heptane-1,7-dioate aldolase</fullName>
    </submittedName>
</protein>
<dbReference type="KEGG" id="pphr:APZ00_02540"/>
<evidence type="ECO:0000256" key="5">
    <source>
        <dbReference type="ARBA" id="ARBA00023317"/>
    </source>
</evidence>
<gene>
    <name evidence="8" type="ORF">APZ00_02540</name>
</gene>
<evidence type="ECO:0000256" key="1">
    <source>
        <dbReference type="ARBA" id="ARBA00001968"/>
    </source>
</evidence>
<dbReference type="GO" id="GO:0016832">
    <property type="term" value="F:aldehyde-lyase activity"/>
    <property type="evidence" value="ECO:0007669"/>
    <property type="project" value="TreeGrafter"/>
</dbReference>
<dbReference type="AlphaFoldDB" id="A0A0U3NEN4"/>
<keyword evidence="5" id="KW-0670">Pyruvate</keyword>
<evidence type="ECO:0000256" key="3">
    <source>
        <dbReference type="ARBA" id="ARBA00022723"/>
    </source>
</evidence>
<keyword evidence="9" id="KW-1185">Reference proteome</keyword>
<evidence type="ECO:0000256" key="6">
    <source>
        <dbReference type="ARBA" id="ARBA00045074"/>
    </source>
</evidence>
<dbReference type="RefSeq" id="WP_058900525.1">
    <property type="nucleotide sequence ID" value="NZ_CP013068.1"/>
</dbReference>
<dbReference type="Gene3D" id="3.20.20.60">
    <property type="entry name" value="Phosphoenolpyruvate-binding domains"/>
    <property type="match status" value="1"/>
</dbReference>
<feature type="domain" description="HpcH/HpaI aldolase/citrate lyase" evidence="7">
    <location>
        <begin position="18"/>
        <end position="242"/>
    </location>
</feature>
<keyword evidence="4" id="KW-0456">Lyase</keyword>
<dbReference type="InterPro" id="IPR040442">
    <property type="entry name" value="Pyrv_kinase-like_dom_sf"/>
</dbReference>
<dbReference type="EMBL" id="CP013068">
    <property type="protein sequence ID" value="ALV29819.1"/>
    <property type="molecule type" value="Genomic_DNA"/>
</dbReference>
<evidence type="ECO:0000259" key="7">
    <source>
        <dbReference type="Pfam" id="PF03328"/>
    </source>
</evidence>
<dbReference type="STRING" id="121719.APZ00_02540"/>
<sequence>MNLPANAFKAALRAGRTQIGIWNSLSDPAVAELLAGCGYDWMMFDTEHSTAGPNEVISFLRTVAPYPVSAVVRPGWNNPVEIKKLLDAGAQTLLIPYVQSAEEARQAVAAVTYPPKGVRGVSGMTRANRYGAVANYATRANEEICLLVQVETREALSQLREIAQVPGVDGVFFGPADLAASFGHPGQPSHPEVRQAILEGIGVLRGLGVPAGILSLDQDFLREARAAGALFIAVDTDSGLLRRSALARRADWS</sequence>
<dbReference type="Proteomes" id="UP000064921">
    <property type="component" value="Chromosome"/>
</dbReference>
<proteinExistence type="inferred from homology"/>
<accession>A0A0U3NEN4</accession>
<name>A0A0U3NEN4_9HYPH</name>
<dbReference type="InterPro" id="IPR050251">
    <property type="entry name" value="HpcH-HpaI_aldolase"/>
</dbReference>
<keyword evidence="3" id="KW-0479">Metal-binding</keyword>
<dbReference type="InterPro" id="IPR015813">
    <property type="entry name" value="Pyrv/PenolPyrv_kinase-like_dom"/>
</dbReference>
<organism evidence="8 9">
    <name type="scientific">Pannonibacter phragmitetus</name>
    <dbReference type="NCBI Taxonomy" id="121719"/>
    <lineage>
        <taxon>Bacteria</taxon>
        <taxon>Pseudomonadati</taxon>
        <taxon>Pseudomonadota</taxon>
        <taxon>Alphaproteobacteria</taxon>
        <taxon>Hyphomicrobiales</taxon>
        <taxon>Stappiaceae</taxon>
        <taxon>Pannonibacter</taxon>
    </lineage>
</organism>
<evidence type="ECO:0000313" key="8">
    <source>
        <dbReference type="EMBL" id="ALV29819.1"/>
    </source>
</evidence>
<dbReference type="SUPFAM" id="SSF51621">
    <property type="entry name" value="Phosphoenolpyruvate/pyruvate domain"/>
    <property type="match status" value="1"/>
</dbReference>
<evidence type="ECO:0000256" key="2">
    <source>
        <dbReference type="ARBA" id="ARBA00005568"/>
    </source>
</evidence>
<dbReference type="PANTHER" id="PTHR30502:SF0">
    <property type="entry name" value="PHOSPHOENOLPYRUVATE CARBOXYLASE FAMILY PROTEIN"/>
    <property type="match status" value="1"/>
</dbReference>
<evidence type="ECO:0000313" key="9">
    <source>
        <dbReference type="Proteomes" id="UP000064921"/>
    </source>
</evidence>
<dbReference type="Pfam" id="PF03328">
    <property type="entry name" value="HpcH_HpaI"/>
    <property type="match status" value="1"/>
</dbReference>
<comment type="cofactor">
    <cofactor evidence="1">
        <name>a divalent metal cation</name>
        <dbReference type="ChEBI" id="CHEBI:60240"/>
    </cofactor>
</comment>
<evidence type="ECO:0000256" key="4">
    <source>
        <dbReference type="ARBA" id="ARBA00023239"/>
    </source>
</evidence>
<reference evidence="8 9" key="1">
    <citation type="submission" date="2015-10" db="EMBL/GenBank/DDBJ databases">
        <title>The world's first case of liver abscess caused by Pannonibacter phragmitetus.</title>
        <authorList>
            <person name="Ming D."/>
            <person name="Wang M."/>
            <person name="Zhou Y."/>
            <person name="Jiang T."/>
            <person name="Hu S."/>
        </authorList>
    </citation>
    <scope>NUCLEOTIDE SEQUENCE [LARGE SCALE GENOMIC DNA]</scope>
    <source>
        <strain evidence="8 9">31801</strain>
    </source>
</reference>
<dbReference type="GO" id="GO:0046872">
    <property type="term" value="F:metal ion binding"/>
    <property type="evidence" value="ECO:0007669"/>
    <property type="project" value="UniProtKB-KW"/>
</dbReference>